<reference evidence="9" key="1">
    <citation type="submission" date="2020-09" db="EMBL/GenBank/DDBJ databases">
        <title>A novel bacterium of genus Paenibacillus, isolated from South China Sea.</title>
        <authorList>
            <person name="Huang H."/>
            <person name="Mo K."/>
            <person name="Hu Y."/>
        </authorList>
    </citation>
    <scope>NUCLEOTIDE SEQUENCE</scope>
    <source>
        <strain evidence="9">IB182496</strain>
    </source>
</reference>
<comment type="subcellular location">
    <subcellularLocation>
        <location evidence="1">Cell membrane</location>
        <topology evidence="1">Multi-pass membrane protein</topology>
    </subcellularLocation>
</comment>
<dbReference type="InterPro" id="IPR037294">
    <property type="entry name" value="ABC_BtuC-like"/>
</dbReference>
<gene>
    <name evidence="9" type="ORF">IDH44_25075</name>
</gene>
<keyword evidence="6 8" id="KW-1133">Transmembrane helix</keyword>
<dbReference type="GO" id="GO:0033214">
    <property type="term" value="P:siderophore-iron import into cell"/>
    <property type="evidence" value="ECO:0007669"/>
    <property type="project" value="TreeGrafter"/>
</dbReference>
<evidence type="ECO:0000256" key="4">
    <source>
        <dbReference type="ARBA" id="ARBA00022475"/>
    </source>
</evidence>
<evidence type="ECO:0000256" key="7">
    <source>
        <dbReference type="ARBA" id="ARBA00023136"/>
    </source>
</evidence>
<feature type="transmembrane region" description="Helical" evidence="8">
    <location>
        <begin position="115"/>
        <end position="135"/>
    </location>
</feature>
<evidence type="ECO:0000256" key="2">
    <source>
        <dbReference type="ARBA" id="ARBA00007935"/>
    </source>
</evidence>
<evidence type="ECO:0000256" key="1">
    <source>
        <dbReference type="ARBA" id="ARBA00004651"/>
    </source>
</evidence>
<evidence type="ECO:0000313" key="10">
    <source>
        <dbReference type="Proteomes" id="UP000621560"/>
    </source>
</evidence>
<organism evidence="9 10">
    <name type="scientific">Paenibacillus sabuli</name>
    <dbReference type="NCBI Taxonomy" id="2772509"/>
    <lineage>
        <taxon>Bacteria</taxon>
        <taxon>Bacillati</taxon>
        <taxon>Bacillota</taxon>
        <taxon>Bacilli</taxon>
        <taxon>Bacillales</taxon>
        <taxon>Paenibacillaceae</taxon>
        <taxon>Paenibacillus</taxon>
    </lineage>
</organism>
<feature type="transmembrane region" description="Helical" evidence="8">
    <location>
        <begin position="61"/>
        <end position="78"/>
    </location>
</feature>
<evidence type="ECO:0000256" key="6">
    <source>
        <dbReference type="ARBA" id="ARBA00022989"/>
    </source>
</evidence>
<dbReference type="Proteomes" id="UP000621560">
    <property type="component" value="Unassembled WGS sequence"/>
</dbReference>
<feature type="transmembrane region" description="Helical" evidence="8">
    <location>
        <begin position="90"/>
        <end position="109"/>
    </location>
</feature>
<keyword evidence="3" id="KW-0813">Transport</keyword>
<name>A0A927C050_9BACL</name>
<dbReference type="GO" id="GO:0005886">
    <property type="term" value="C:plasma membrane"/>
    <property type="evidence" value="ECO:0007669"/>
    <property type="project" value="UniProtKB-SubCell"/>
</dbReference>
<dbReference type="Gene3D" id="1.10.3470.10">
    <property type="entry name" value="ABC transporter involved in vitamin B12 uptake, BtuC"/>
    <property type="match status" value="1"/>
</dbReference>
<feature type="transmembrane region" description="Helical" evidence="8">
    <location>
        <begin position="147"/>
        <end position="165"/>
    </location>
</feature>
<dbReference type="EMBL" id="JACXIZ010000068">
    <property type="protein sequence ID" value="MBD2848468.1"/>
    <property type="molecule type" value="Genomic_DNA"/>
</dbReference>
<dbReference type="CDD" id="cd06550">
    <property type="entry name" value="TM_ABC_iron-siderophores_like"/>
    <property type="match status" value="1"/>
</dbReference>
<comment type="similarity">
    <text evidence="2">Belongs to the binding-protein-dependent transport system permease family. FecCD subfamily.</text>
</comment>
<dbReference type="SUPFAM" id="SSF81345">
    <property type="entry name" value="ABC transporter involved in vitamin B12 uptake, BtuC"/>
    <property type="match status" value="1"/>
</dbReference>
<dbReference type="PANTHER" id="PTHR30472">
    <property type="entry name" value="FERRIC ENTEROBACTIN TRANSPORT SYSTEM PERMEASE PROTEIN"/>
    <property type="match status" value="1"/>
</dbReference>
<evidence type="ECO:0000313" key="9">
    <source>
        <dbReference type="EMBL" id="MBD2848468.1"/>
    </source>
</evidence>
<evidence type="ECO:0000256" key="3">
    <source>
        <dbReference type="ARBA" id="ARBA00022448"/>
    </source>
</evidence>
<keyword evidence="5 8" id="KW-0812">Transmembrane</keyword>
<dbReference type="AlphaFoldDB" id="A0A927C050"/>
<keyword evidence="10" id="KW-1185">Reference proteome</keyword>
<feature type="transmembrane region" description="Helical" evidence="8">
    <location>
        <begin position="7"/>
        <end position="28"/>
    </location>
</feature>
<accession>A0A927C050</accession>
<evidence type="ECO:0000256" key="5">
    <source>
        <dbReference type="ARBA" id="ARBA00022692"/>
    </source>
</evidence>
<feature type="transmembrane region" description="Helical" evidence="8">
    <location>
        <begin position="307"/>
        <end position="324"/>
    </location>
</feature>
<dbReference type="PANTHER" id="PTHR30472:SF24">
    <property type="entry name" value="FERRIC ENTEROBACTIN TRANSPORT SYSTEM PERMEASE PROTEIN FEPG"/>
    <property type="match status" value="1"/>
</dbReference>
<proteinExistence type="inferred from homology"/>
<protein>
    <submittedName>
        <fullName evidence="9">Iron ABC transporter permease</fullName>
    </submittedName>
</protein>
<keyword evidence="4" id="KW-1003">Cell membrane</keyword>
<dbReference type="GO" id="GO:0022857">
    <property type="term" value="F:transmembrane transporter activity"/>
    <property type="evidence" value="ECO:0007669"/>
    <property type="project" value="InterPro"/>
</dbReference>
<keyword evidence="7 8" id="KW-0472">Membrane</keyword>
<sequence length="330" mass="34560">MSLRRWALVMTVLAAANLAVLLAGIMIGEFPVPMWEALKSVVGLGDPAYRFVIHELRVPRALVAFMVGAGLALSGAILQGLTRNPLAAPGVIGINGGAAALAVTAIVAIPTFPVAALPFAAFVGALAAALLSYALAWRRGSSPMRMLLVGVGIAASANAYITFWVTTRDINSVKQAMVWLMGSTYGRTWDHVWPLLPWLAILVPAALIMARRLDVLKLGDELAIGLGSAVERTRALLLLICVCLAGASVAMAGTIGFIGLMGPHIARQLVGSSSLRLLSASALCGSLIVMAADLLGRALWPPLEIPAGIITSALGAPYLIYLLYRNRRPG</sequence>
<feature type="transmembrane region" description="Helical" evidence="8">
    <location>
        <begin position="191"/>
        <end position="210"/>
    </location>
</feature>
<dbReference type="Pfam" id="PF01032">
    <property type="entry name" value="FecCD"/>
    <property type="match status" value="1"/>
</dbReference>
<comment type="caution">
    <text evidence="9">The sequence shown here is derived from an EMBL/GenBank/DDBJ whole genome shotgun (WGS) entry which is preliminary data.</text>
</comment>
<evidence type="ECO:0000256" key="8">
    <source>
        <dbReference type="SAM" id="Phobius"/>
    </source>
</evidence>
<dbReference type="FunFam" id="1.10.3470.10:FF:000001">
    <property type="entry name" value="Vitamin B12 ABC transporter permease BtuC"/>
    <property type="match status" value="1"/>
</dbReference>
<feature type="transmembrane region" description="Helical" evidence="8">
    <location>
        <begin position="236"/>
        <end position="262"/>
    </location>
</feature>
<dbReference type="InterPro" id="IPR000522">
    <property type="entry name" value="ABC_transptr_permease_BtuC"/>
</dbReference>